<gene>
    <name evidence="1" type="ORF">QBC36DRAFT_295664</name>
</gene>
<reference evidence="1" key="1">
    <citation type="journal article" date="2023" name="Mol. Phylogenet. Evol.">
        <title>Genome-scale phylogeny and comparative genomics of the fungal order Sordariales.</title>
        <authorList>
            <person name="Hensen N."/>
            <person name="Bonometti L."/>
            <person name="Westerberg I."/>
            <person name="Brannstrom I.O."/>
            <person name="Guillou S."/>
            <person name="Cros-Aarteil S."/>
            <person name="Calhoun S."/>
            <person name="Haridas S."/>
            <person name="Kuo A."/>
            <person name="Mondo S."/>
            <person name="Pangilinan J."/>
            <person name="Riley R."/>
            <person name="LaButti K."/>
            <person name="Andreopoulos B."/>
            <person name="Lipzen A."/>
            <person name="Chen C."/>
            <person name="Yan M."/>
            <person name="Daum C."/>
            <person name="Ng V."/>
            <person name="Clum A."/>
            <person name="Steindorff A."/>
            <person name="Ohm R.A."/>
            <person name="Martin F."/>
            <person name="Silar P."/>
            <person name="Natvig D.O."/>
            <person name="Lalanne C."/>
            <person name="Gautier V."/>
            <person name="Ament-Velasquez S.L."/>
            <person name="Kruys A."/>
            <person name="Hutchinson M.I."/>
            <person name="Powell A.J."/>
            <person name="Barry K."/>
            <person name="Miller A.N."/>
            <person name="Grigoriev I.V."/>
            <person name="Debuchy R."/>
            <person name="Gladieux P."/>
            <person name="Hiltunen Thoren M."/>
            <person name="Johannesson H."/>
        </authorList>
    </citation>
    <scope>NUCLEOTIDE SEQUENCE</scope>
    <source>
        <strain evidence="1">CBS 892.96</strain>
    </source>
</reference>
<dbReference type="InterPro" id="IPR016170">
    <property type="entry name" value="Cytok_DH_C_sf"/>
</dbReference>
<dbReference type="EMBL" id="MU866640">
    <property type="protein sequence ID" value="KAK4171108.1"/>
    <property type="molecule type" value="Genomic_DNA"/>
</dbReference>
<evidence type="ECO:0000313" key="1">
    <source>
        <dbReference type="EMBL" id="KAK4171108.1"/>
    </source>
</evidence>
<proteinExistence type="predicted"/>
<accession>A0AAN6VWQ9</accession>
<name>A0AAN6VWQ9_9PEZI</name>
<dbReference type="AlphaFoldDB" id="A0AAN6VWQ9"/>
<organism evidence="1 2">
    <name type="scientific">Triangularia setosa</name>
    <dbReference type="NCBI Taxonomy" id="2587417"/>
    <lineage>
        <taxon>Eukaryota</taxon>
        <taxon>Fungi</taxon>
        <taxon>Dikarya</taxon>
        <taxon>Ascomycota</taxon>
        <taxon>Pezizomycotina</taxon>
        <taxon>Sordariomycetes</taxon>
        <taxon>Sordariomycetidae</taxon>
        <taxon>Sordariales</taxon>
        <taxon>Podosporaceae</taxon>
        <taxon>Triangularia</taxon>
    </lineage>
</organism>
<comment type="caution">
    <text evidence="1">The sequence shown here is derived from an EMBL/GenBank/DDBJ whole genome shotgun (WGS) entry which is preliminary data.</text>
</comment>
<keyword evidence="2" id="KW-1185">Reference proteome</keyword>
<dbReference type="Proteomes" id="UP001302321">
    <property type="component" value="Unassembled WGS sequence"/>
</dbReference>
<sequence>MGIQFSPAPEAYARTLVEVPEEPDLSPLVGAMTDLMRRCIVTNPPHLFDRMTLIIGAAGMDPEIAKMFRQYGSFAYHIPHELIDKISTTLGLPA</sequence>
<dbReference type="Gene3D" id="3.40.462.10">
    <property type="entry name" value="FAD-linked oxidases, C-terminal domain"/>
    <property type="match status" value="1"/>
</dbReference>
<evidence type="ECO:0000313" key="2">
    <source>
        <dbReference type="Proteomes" id="UP001302321"/>
    </source>
</evidence>
<reference evidence="1" key="2">
    <citation type="submission" date="2023-05" db="EMBL/GenBank/DDBJ databases">
        <authorList>
            <consortium name="Lawrence Berkeley National Laboratory"/>
            <person name="Steindorff A."/>
            <person name="Hensen N."/>
            <person name="Bonometti L."/>
            <person name="Westerberg I."/>
            <person name="Brannstrom I.O."/>
            <person name="Guillou S."/>
            <person name="Cros-Aarteil S."/>
            <person name="Calhoun S."/>
            <person name="Haridas S."/>
            <person name="Kuo A."/>
            <person name="Mondo S."/>
            <person name="Pangilinan J."/>
            <person name="Riley R."/>
            <person name="Labutti K."/>
            <person name="Andreopoulos B."/>
            <person name="Lipzen A."/>
            <person name="Chen C."/>
            <person name="Yanf M."/>
            <person name="Daum C."/>
            <person name="Ng V."/>
            <person name="Clum A."/>
            <person name="Ohm R."/>
            <person name="Martin F."/>
            <person name="Silar P."/>
            <person name="Natvig D."/>
            <person name="Lalanne C."/>
            <person name="Gautier V."/>
            <person name="Ament-Velasquez S.L."/>
            <person name="Kruys A."/>
            <person name="Hutchinson M.I."/>
            <person name="Powell A.J."/>
            <person name="Barry K."/>
            <person name="Miller A.N."/>
            <person name="Grigoriev I.V."/>
            <person name="Debuchy R."/>
            <person name="Gladieux P."/>
            <person name="Thoren M.H."/>
            <person name="Johannesson H."/>
        </authorList>
    </citation>
    <scope>NUCLEOTIDE SEQUENCE</scope>
    <source>
        <strain evidence="1">CBS 892.96</strain>
    </source>
</reference>
<protein>
    <submittedName>
        <fullName evidence="1">Uncharacterized protein</fullName>
    </submittedName>
</protein>